<comment type="similarity">
    <text evidence="2 7 8">Belongs to the universal ribosomal protein uS19 family.</text>
</comment>
<dbReference type="NCBIfam" id="TIGR01025">
    <property type="entry name" value="uS19_arch"/>
    <property type="match status" value="1"/>
</dbReference>
<evidence type="ECO:0000256" key="6">
    <source>
        <dbReference type="ARBA" id="ARBA00035163"/>
    </source>
</evidence>
<evidence type="ECO:0000256" key="1">
    <source>
        <dbReference type="ARBA" id="ARBA00003239"/>
    </source>
</evidence>
<comment type="caution">
    <text evidence="9">The sequence shown here is derived from an EMBL/GenBank/DDBJ whole genome shotgun (WGS) entry which is preliminary data.</text>
</comment>
<evidence type="ECO:0000256" key="7">
    <source>
        <dbReference type="HAMAP-Rule" id="MF_00531"/>
    </source>
</evidence>
<evidence type="ECO:0000313" key="9">
    <source>
        <dbReference type="EMBL" id="MCD1293510.1"/>
    </source>
</evidence>
<dbReference type="SUPFAM" id="SSF54570">
    <property type="entry name" value="Ribosomal protein S19"/>
    <property type="match status" value="1"/>
</dbReference>
<keyword evidence="4 7" id="KW-0689">Ribosomal protein</keyword>
<evidence type="ECO:0000256" key="3">
    <source>
        <dbReference type="ARBA" id="ARBA00022730"/>
    </source>
</evidence>
<keyword evidence="3 7" id="KW-0699">rRNA-binding</keyword>
<proteinExistence type="inferred from homology"/>
<accession>A0AAP2RBC9</accession>
<dbReference type="GO" id="GO:0003735">
    <property type="term" value="F:structural constituent of ribosome"/>
    <property type="evidence" value="ECO:0007669"/>
    <property type="project" value="UniProtKB-UniRule"/>
</dbReference>
<dbReference type="GO" id="GO:0006412">
    <property type="term" value="P:translation"/>
    <property type="evidence" value="ECO:0007669"/>
    <property type="project" value="UniProtKB-UniRule"/>
</dbReference>
<dbReference type="GO" id="GO:0022627">
    <property type="term" value="C:cytosolic small ribosomal subunit"/>
    <property type="evidence" value="ECO:0007669"/>
    <property type="project" value="UniProtKB-UniRule"/>
</dbReference>
<dbReference type="GO" id="GO:0000028">
    <property type="term" value="P:ribosomal small subunit assembly"/>
    <property type="evidence" value="ECO:0007669"/>
    <property type="project" value="TreeGrafter"/>
</dbReference>
<dbReference type="EMBL" id="PGCK01000001">
    <property type="protein sequence ID" value="MCD1293510.1"/>
    <property type="molecule type" value="Genomic_DNA"/>
</dbReference>
<gene>
    <name evidence="7" type="primary">rps19p</name>
    <name evidence="9" type="ORF">CUJ83_00680</name>
</gene>
<dbReference type="PROSITE" id="PS00323">
    <property type="entry name" value="RIBOSOMAL_S19"/>
    <property type="match status" value="1"/>
</dbReference>
<name>A0AAP2RBC9_9EURY</name>
<dbReference type="Gene3D" id="3.30.860.10">
    <property type="entry name" value="30s Ribosomal Protein S19, Chain A"/>
    <property type="match status" value="1"/>
</dbReference>
<sequence>MARQAKQAGRIPKRKEEFTYRGFSVADMKKMDLNQIAEMLPSRQRRKIKREFGEEHIKLINQVKAGETKIKTHLRDMIILPDMIGITFEIHTGKEWKAVEVIPEMVGHYIGEFAPTRKYVTHGSAGIGATRGSKYVPLK</sequence>
<dbReference type="Proteomes" id="UP001320159">
    <property type="component" value="Unassembled WGS sequence"/>
</dbReference>
<evidence type="ECO:0000313" key="10">
    <source>
        <dbReference type="Proteomes" id="UP001320159"/>
    </source>
</evidence>
<dbReference type="PANTHER" id="PTHR11880:SF2">
    <property type="entry name" value="SMALL RIBOSOMAL SUBUNIT PROTEIN US19"/>
    <property type="match status" value="1"/>
</dbReference>
<keyword evidence="5 7" id="KW-0687">Ribonucleoprotein</keyword>
<dbReference type="GO" id="GO:0019843">
    <property type="term" value="F:rRNA binding"/>
    <property type="evidence" value="ECO:0007669"/>
    <property type="project" value="UniProtKB-UniRule"/>
</dbReference>
<evidence type="ECO:0000256" key="5">
    <source>
        <dbReference type="ARBA" id="ARBA00023274"/>
    </source>
</evidence>
<dbReference type="Pfam" id="PF00203">
    <property type="entry name" value="Ribosomal_S19"/>
    <property type="match status" value="1"/>
</dbReference>
<organism evidence="9 10">
    <name type="scientific">Methanooceanicella nereidis</name>
    <dbReference type="NCBI Taxonomy" id="2052831"/>
    <lineage>
        <taxon>Archaea</taxon>
        <taxon>Methanobacteriati</taxon>
        <taxon>Methanobacteriota</taxon>
        <taxon>Stenosarchaea group</taxon>
        <taxon>Methanomicrobia</taxon>
        <taxon>Methanocellales</taxon>
        <taxon>Methanocellaceae</taxon>
        <taxon>Methanooceanicella</taxon>
    </lineage>
</organism>
<protein>
    <recommendedName>
        <fullName evidence="6 7">Small ribosomal subunit protein uS19</fullName>
    </recommendedName>
</protein>
<keyword evidence="7" id="KW-0694">RNA-binding</keyword>
<dbReference type="PRINTS" id="PR00975">
    <property type="entry name" value="RIBOSOMALS19"/>
</dbReference>
<evidence type="ECO:0000256" key="4">
    <source>
        <dbReference type="ARBA" id="ARBA00022980"/>
    </source>
</evidence>
<dbReference type="NCBIfam" id="NF003121">
    <property type="entry name" value="PRK04038.1"/>
    <property type="match status" value="1"/>
</dbReference>
<dbReference type="InterPro" id="IPR020934">
    <property type="entry name" value="Ribosomal_uS19_CS"/>
</dbReference>
<dbReference type="AlphaFoldDB" id="A0AAP2RBC9"/>
<dbReference type="PIRSF" id="PIRSF002144">
    <property type="entry name" value="Ribosomal_S19"/>
    <property type="match status" value="1"/>
</dbReference>
<dbReference type="RefSeq" id="WP_230739413.1">
    <property type="nucleotide sequence ID" value="NZ_PGCK01000001.1"/>
</dbReference>
<keyword evidence="10" id="KW-1185">Reference proteome</keyword>
<dbReference type="InterPro" id="IPR023575">
    <property type="entry name" value="Ribosomal_uS19_SF"/>
</dbReference>
<dbReference type="HAMAP" id="MF_00531">
    <property type="entry name" value="Ribosomal_uS19"/>
    <property type="match status" value="1"/>
</dbReference>
<reference evidence="9 10" key="1">
    <citation type="submission" date="2017-11" db="EMBL/GenBank/DDBJ databases">
        <title>Isolation and Characterization of Family Methanocellaceae Species from Potential Methane Hydrate Area Offshore Southwestern Taiwan.</title>
        <authorList>
            <person name="Zhang W.-L."/>
            <person name="Chen W.-C."/>
            <person name="Lai M.-C."/>
            <person name="Chen S.-C."/>
        </authorList>
    </citation>
    <scope>NUCLEOTIDE SEQUENCE [LARGE SCALE GENOMIC DNA]</scope>
    <source>
        <strain evidence="9 10">CWC-04</strain>
    </source>
</reference>
<evidence type="ECO:0000256" key="8">
    <source>
        <dbReference type="RuleBase" id="RU003485"/>
    </source>
</evidence>
<comment type="function">
    <text evidence="1 7">Protein S19 forms a complex with S13 that binds strongly to the 16S ribosomal RNA.</text>
</comment>
<dbReference type="PANTHER" id="PTHR11880">
    <property type="entry name" value="RIBOSOMAL PROTEIN S19P FAMILY MEMBER"/>
    <property type="match status" value="1"/>
</dbReference>
<dbReference type="InterPro" id="IPR002222">
    <property type="entry name" value="Ribosomal_uS19"/>
</dbReference>
<dbReference type="InterPro" id="IPR005713">
    <property type="entry name" value="Ribosomal_uS19_euk/arc"/>
</dbReference>
<evidence type="ECO:0000256" key="2">
    <source>
        <dbReference type="ARBA" id="ARBA00007345"/>
    </source>
</evidence>